<comment type="caution">
    <text evidence="1">The sequence shown here is derived from an EMBL/GenBank/DDBJ whole genome shotgun (WGS) entry which is preliminary data.</text>
</comment>
<accession>A0A0F9BRJ1</accession>
<dbReference type="AlphaFoldDB" id="A0A0F9BRJ1"/>
<dbReference type="EMBL" id="LAZR01036565">
    <property type="protein sequence ID" value="KKL24520.1"/>
    <property type="molecule type" value="Genomic_DNA"/>
</dbReference>
<organism evidence="1">
    <name type="scientific">marine sediment metagenome</name>
    <dbReference type="NCBI Taxonomy" id="412755"/>
    <lineage>
        <taxon>unclassified sequences</taxon>
        <taxon>metagenomes</taxon>
        <taxon>ecological metagenomes</taxon>
    </lineage>
</organism>
<evidence type="ECO:0000313" key="1">
    <source>
        <dbReference type="EMBL" id="KKL24520.1"/>
    </source>
</evidence>
<reference evidence="1" key="1">
    <citation type="journal article" date="2015" name="Nature">
        <title>Complex archaea that bridge the gap between prokaryotes and eukaryotes.</title>
        <authorList>
            <person name="Spang A."/>
            <person name="Saw J.H."/>
            <person name="Jorgensen S.L."/>
            <person name="Zaremba-Niedzwiedzka K."/>
            <person name="Martijn J."/>
            <person name="Lind A.E."/>
            <person name="van Eijk R."/>
            <person name="Schleper C."/>
            <person name="Guy L."/>
            <person name="Ettema T.J."/>
        </authorList>
    </citation>
    <scope>NUCLEOTIDE SEQUENCE</scope>
</reference>
<protein>
    <submittedName>
        <fullName evidence="1">Uncharacterized protein</fullName>
    </submittedName>
</protein>
<proteinExistence type="predicted"/>
<gene>
    <name evidence="1" type="ORF">LCGC14_2414520</name>
</gene>
<sequence length="105" mass="11239">MAAMTSVQTLYAFRYWLTRNPHKSIEAGMTLADFDAQIDAFCTVNTTTGTLVTSANDPESYGTDCDVPGKNNSGSQLLDGAGISFTTPSQAICDQSKYPDTHYGA</sequence>
<name>A0A0F9BRJ1_9ZZZZ</name>